<dbReference type="InterPro" id="IPR011127">
    <property type="entry name" value="Dala_Dala_lig_N"/>
</dbReference>
<keyword evidence="7 17" id="KW-0547">Nucleotide-binding</keyword>
<dbReference type="Pfam" id="PF07478">
    <property type="entry name" value="Dala_Dala_lig_C"/>
    <property type="match status" value="1"/>
</dbReference>
<comment type="cofactor">
    <cofactor evidence="16">
        <name>Mg(2+)</name>
        <dbReference type="ChEBI" id="CHEBI:18420"/>
    </cofactor>
    <cofactor evidence="16">
        <name>Mn(2+)</name>
        <dbReference type="ChEBI" id="CHEBI:29035"/>
    </cofactor>
    <text evidence="16">Binds 2 magnesium or manganese ions per subunit.</text>
</comment>
<evidence type="ECO:0000256" key="3">
    <source>
        <dbReference type="ARBA" id="ARBA00010871"/>
    </source>
</evidence>
<dbReference type="InterPro" id="IPR011095">
    <property type="entry name" value="Dala_Dala_lig_C"/>
</dbReference>
<keyword evidence="8 17" id="KW-0067">ATP-binding</keyword>
<keyword evidence="4 14" id="KW-0963">Cytoplasm</keyword>
<dbReference type="PROSITE" id="PS50975">
    <property type="entry name" value="ATP_GRASP"/>
    <property type="match status" value="1"/>
</dbReference>
<keyword evidence="20" id="KW-1185">Reference proteome</keyword>
<dbReference type="InterPro" id="IPR013815">
    <property type="entry name" value="ATP_grasp_subdomain_1"/>
</dbReference>
<dbReference type="NCBIfam" id="TIGR01205">
    <property type="entry name" value="D_ala_D_alaTIGR"/>
    <property type="match status" value="1"/>
</dbReference>
<evidence type="ECO:0000256" key="7">
    <source>
        <dbReference type="ARBA" id="ARBA00022741"/>
    </source>
</evidence>
<comment type="caution">
    <text evidence="19">The sequence shown here is derived from an EMBL/GenBank/DDBJ whole genome shotgun (WGS) entry which is preliminary data.</text>
</comment>
<dbReference type="RefSeq" id="WP_114620675.1">
    <property type="nucleotide sequence ID" value="NZ_CAJKON010000006.1"/>
</dbReference>
<keyword evidence="6 16" id="KW-0479">Metal-binding</keyword>
<dbReference type="PROSITE" id="PS00844">
    <property type="entry name" value="DALA_DALA_LIGASE_2"/>
    <property type="match status" value="1"/>
</dbReference>
<accession>A0A369LAP1</accession>
<evidence type="ECO:0000313" key="19">
    <source>
        <dbReference type="EMBL" id="RDB55747.1"/>
    </source>
</evidence>
<feature type="binding site" evidence="16">
    <location>
        <position position="278"/>
    </location>
    <ligand>
        <name>Mg(2+)</name>
        <dbReference type="ChEBI" id="CHEBI:18420"/>
        <label>2</label>
    </ligand>
</feature>
<evidence type="ECO:0000256" key="17">
    <source>
        <dbReference type="PROSITE-ProRule" id="PRU00409"/>
    </source>
</evidence>
<keyword evidence="5 14" id="KW-0436">Ligase</keyword>
<evidence type="ECO:0000256" key="16">
    <source>
        <dbReference type="PIRSR" id="PIRSR039102-3"/>
    </source>
</evidence>
<dbReference type="EMBL" id="PPTP01000004">
    <property type="protein sequence ID" value="RDB55747.1"/>
    <property type="molecule type" value="Genomic_DNA"/>
</dbReference>
<dbReference type="UniPathway" id="UPA00219"/>
<dbReference type="PROSITE" id="PS00843">
    <property type="entry name" value="DALA_DALA_LIGASE_1"/>
    <property type="match status" value="1"/>
</dbReference>
<keyword evidence="13 14" id="KW-0961">Cell wall biogenesis/degradation</keyword>
<keyword evidence="11 14" id="KW-0573">Peptidoglycan synthesis</keyword>
<dbReference type="GO" id="GO:0005737">
    <property type="term" value="C:cytoplasm"/>
    <property type="evidence" value="ECO:0007669"/>
    <property type="project" value="UniProtKB-SubCell"/>
</dbReference>
<organism evidence="19 20">
    <name type="scientific">Senegalimassilia anaerobia</name>
    <dbReference type="NCBI Taxonomy" id="1473216"/>
    <lineage>
        <taxon>Bacteria</taxon>
        <taxon>Bacillati</taxon>
        <taxon>Actinomycetota</taxon>
        <taxon>Coriobacteriia</taxon>
        <taxon>Coriobacteriales</taxon>
        <taxon>Coriobacteriaceae</taxon>
        <taxon>Senegalimassilia</taxon>
    </lineage>
</organism>
<evidence type="ECO:0000256" key="15">
    <source>
        <dbReference type="PIRSR" id="PIRSR039102-1"/>
    </source>
</evidence>
<name>A0A369LAP1_9ACTN</name>
<dbReference type="PANTHER" id="PTHR23132:SF23">
    <property type="entry name" value="D-ALANINE--D-ALANINE LIGASE B"/>
    <property type="match status" value="1"/>
</dbReference>
<dbReference type="FunFam" id="3.30.470.20:FF:000008">
    <property type="entry name" value="D-alanine--D-alanine ligase"/>
    <property type="match status" value="1"/>
</dbReference>
<feature type="domain" description="ATP-grasp" evidence="18">
    <location>
        <begin position="109"/>
        <end position="309"/>
    </location>
</feature>
<dbReference type="HAMAP" id="MF_00047">
    <property type="entry name" value="Dala_Dala_lig"/>
    <property type="match status" value="1"/>
</dbReference>
<comment type="catalytic activity">
    <reaction evidence="14">
        <text>2 D-alanine + ATP = D-alanyl-D-alanine + ADP + phosphate + H(+)</text>
        <dbReference type="Rhea" id="RHEA:11224"/>
        <dbReference type="ChEBI" id="CHEBI:15378"/>
        <dbReference type="ChEBI" id="CHEBI:30616"/>
        <dbReference type="ChEBI" id="CHEBI:43474"/>
        <dbReference type="ChEBI" id="CHEBI:57416"/>
        <dbReference type="ChEBI" id="CHEBI:57822"/>
        <dbReference type="ChEBI" id="CHEBI:456216"/>
        <dbReference type="EC" id="6.3.2.4"/>
    </reaction>
</comment>
<dbReference type="GO" id="GO:0008360">
    <property type="term" value="P:regulation of cell shape"/>
    <property type="evidence" value="ECO:0007669"/>
    <property type="project" value="UniProtKB-KW"/>
</dbReference>
<proteinExistence type="inferred from homology"/>
<dbReference type="GO" id="GO:0005524">
    <property type="term" value="F:ATP binding"/>
    <property type="evidence" value="ECO:0007669"/>
    <property type="project" value="UniProtKB-UniRule"/>
</dbReference>
<reference evidence="19 20" key="1">
    <citation type="journal article" date="2018" name="Elife">
        <title>Discovery and characterization of a prevalent human gut bacterial enzyme sufficient for the inactivation of a family of plant toxins.</title>
        <authorList>
            <person name="Koppel N."/>
            <person name="Bisanz J.E."/>
            <person name="Pandelia M.E."/>
            <person name="Turnbaugh P.J."/>
            <person name="Balskus E.P."/>
        </authorList>
    </citation>
    <scope>NUCLEOTIDE SEQUENCE [LARGE SCALE GENOMIC DNA]</scope>
    <source>
        <strain evidence="20">anaerobia AP69FAA</strain>
    </source>
</reference>
<dbReference type="InterPro" id="IPR000291">
    <property type="entry name" value="D-Ala_lig_Van_CS"/>
</dbReference>
<evidence type="ECO:0000256" key="4">
    <source>
        <dbReference type="ARBA" id="ARBA00022490"/>
    </source>
</evidence>
<dbReference type="GO" id="GO:0008716">
    <property type="term" value="F:D-alanine-D-alanine ligase activity"/>
    <property type="evidence" value="ECO:0007669"/>
    <property type="project" value="UniProtKB-UniRule"/>
</dbReference>
<evidence type="ECO:0000313" key="20">
    <source>
        <dbReference type="Proteomes" id="UP000253792"/>
    </source>
</evidence>
<dbReference type="GO" id="GO:0071555">
    <property type="term" value="P:cell wall organization"/>
    <property type="evidence" value="ECO:0007669"/>
    <property type="project" value="UniProtKB-KW"/>
</dbReference>
<gene>
    <name evidence="14" type="primary">ddl</name>
    <name evidence="19" type="ORF">C1880_05940</name>
</gene>
<keyword evidence="9 16" id="KW-0460">Magnesium</keyword>
<feature type="active site" evidence="15">
    <location>
        <position position="153"/>
    </location>
</feature>
<evidence type="ECO:0000256" key="1">
    <source>
        <dbReference type="ARBA" id="ARBA00001936"/>
    </source>
</evidence>
<dbReference type="Gene3D" id="3.30.1490.20">
    <property type="entry name" value="ATP-grasp fold, A domain"/>
    <property type="match status" value="1"/>
</dbReference>
<dbReference type="NCBIfam" id="NF002378">
    <property type="entry name" value="PRK01372.1"/>
    <property type="match status" value="1"/>
</dbReference>
<dbReference type="GO" id="GO:0009252">
    <property type="term" value="P:peptidoglycan biosynthetic process"/>
    <property type="evidence" value="ECO:0007669"/>
    <property type="project" value="UniProtKB-UniRule"/>
</dbReference>
<feature type="binding site" evidence="16">
    <location>
        <position position="263"/>
    </location>
    <ligand>
        <name>Mg(2+)</name>
        <dbReference type="ChEBI" id="CHEBI:18420"/>
        <label>1</label>
    </ligand>
</feature>
<feature type="active site" evidence="15">
    <location>
        <position position="287"/>
    </location>
</feature>
<feature type="binding site" evidence="16">
    <location>
        <position position="276"/>
    </location>
    <ligand>
        <name>Mg(2+)</name>
        <dbReference type="ChEBI" id="CHEBI:18420"/>
        <label>2</label>
    </ligand>
</feature>
<evidence type="ECO:0000256" key="14">
    <source>
        <dbReference type="HAMAP-Rule" id="MF_00047"/>
    </source>
</evidence>
<dbReference type="PANTHER" id="PTHR23132">
    <property type="entry name" value="D-ALANINE--D-ALANINE LIGASE"/>
    <property type="match status" value="1"/>
</dbReference>
<keyword evidence="12 16" id="KW-0464">Manganese</keyword>
<evidence type="ECO:0000256" key="6">
    <source>
        <dbReference type="ARBA" id="ARBA00022723"/>
    </source>
</evidence>
<evidence type="ECO:0000256" key="9">
    <source>
        <dbReference type="ARBA" id="ARBA00022842"/>
    </source>
</evidence>
<dbReference type="InterPro" id="IPR016185">
    <property type="entry name" value="PreATP-grasp_dom_sf"/>
</dbReference>
<dbReference type="SUPFAM" id="SSF56059">
    <property type="entry name" value="Glutathione synthetase ATP-binding domain-like"/>
    <property type="match status" value="1"/>
</dbReference>
<dbReference type="Proteomes" id="UP000253792">
    <property type="component" value="Unassembled WGS sequence"/>
</dbReference>
<comment type="pathway">
    <text evidence="14">Cell wall biogenesis; peptidoglycan biosynthesis.</text>
</comment>
<dbReference type="OrthoDB" id="9813261at2"/>
<comment type="similarity">
    <text evidence="3 14">Belongs to the D-alanine--D-alanine ligase family.</text>
</comment>
<dbReference type="Gene3D" id="3.40.50.20">
    <property type="match status" value="1"/>
</dbReference>
<feature type="active site" evidence="15">
    <location>
        <position position="22"/>
    </location>
</feature>
<evidence type="ECO:0000256" key="12">
    <source>
        <dbReference type="ARBA" id="ARBA00023211"/>
    </source>
</evidence>
<evidence type="ECO:0000256" key="11">
    <source>
        <dbReference type="ARBA" id="ARBA00022984"/>
    </source>
</evidence>
<evidence type="ECO:0000256" key="10">
    <source>
        <dbReference type="ARBA" id="ARBA00022960"/>
    </source>
</evidence>
<keyword evidence="10 14" id="KW-0133">Cell shape</keyword>
<evidence type="ECO:0000259" key="18">
    <source>
        <dbReference type="PROSITE" id="PS50975"/>
    </source>
</evidence>
<comment type="function">
    <text evidence="14">Cell wall formation.</text>
</comment>
<dbReference type="EC" id="6.3.2.4" evidence="14"/>
<evidence type="ECO:0000256" key="8">
    <source>
        <dbReference type="ARBA" id="ARBA00022840"/>
    </source>
</evidence>
<sequence>MSSSIDPRSCRVALLCGGKSNEREISLASGKGAREALETAGFSVTDIDPANKEDLKRLIEEPFDVAFLCLHGKYGEDGTVQGLLDIIGIPYTCSGVWSSALAMDKVKAKVFYEREGIPTPPSLTVNKGDKVDIQQVISSMGEKVVVKPGTEGSAIGVFIVEGAEAIEEALQKALDIDDEVLIERYIKGREFTVAVLGNHEPKAMPVIEIVPKSDFYDFESKYAVGGSQHICPARIPDDVTKVMQREAENAHKALSCSGTSRTDFILEDNGDCWALETNTIPGMTATSLLPDAARAAGMTFPELCTKLIELALEEPVR</sequence>
<evidence type="ECO:0000256" key="2">
    <source>
        <dbReference type="ARBA" id="ARBA00004496"/>
    </source>
</evidence>
<dbReference type="AlphaFoldDB" id="A0A369LAP1"/>
<dbReference type="GO" id="GO:0046872">
    <property type="term" value="F:metal ion binding"/>
    <property type="evidence" value="ECO:0007669"/>
    <property type="project" value="UniProtKB-KW"/>
</dbReference>
<feature type="binding site" evidence="16">
    <location>
        <position position="276"/>
    </location>
    <ligand>
        <name>Mg(2+)</name>
        <dbReference type="ChEBI" id="CHEBI:18420"/>
        <label>1</label>
    </ligand>
</feature>
<protein>
    <recommendedName>
        <fullName evidence="14">D-alanine--D-alanine ligase</fullName>
        <ecNumber evidence="14">6.3.2.4</ecNumber>
    </recommendedName>
    <alternativeName>
        <fullName evidence="14">D-Ala-D-Ala ligase</fullName>
    </alternativeName>
    <alternativeName>
        <fullName evidence="14">D-alanylalanine synthetase</fullName>
    </alternativeName>
</protein>
<evidence type="ECO:0000256" key="13">
    <source>
        <dbReference type="ARBA" id="ARBA00023316"/>
    </source>
</evidence>
<dbReference type="Gene3D" id="3.30.470.20">
    <property type="entry name" value="ATP-grasp fold, B domain"/>
    <property type="match status" value="1"/>
</dbReference>
<comment type="cofactor">
    <cofactor evidence="1">
        <name>Mn(2+)</name>
        <dbReference type="ChEBI" id="CHEBI:29035"/>
    </cofactor>
</comment>
<comment type="subcellular location">
    <subcellularLocation>
        <location evidence="2 14">Cytoplasm</location>
    </subcellularLocation>
</comment>
<dbReference type="STRING" id="1034345.GCA_000236865_00744"/>
<evidence type="ECO:0000256" key="5">
    <source>
        <dbReference type="ARBA" id="ARBA00022598"/>
    </source>
</evidence>
<dbReference type="SUPFAM" id="SSF52440">
    <property type="entry name" value="PreATP-grasp domain"/>
    <property type="match status" value="1"/>
</dbReference>
<dbReference type="Pfam" id="PF01820">
    <property type="entry name" value="Dala_Dala_lig_N"/>
    <property type="match status" value="1"/>
</dbReference>
<dbReference type="InterPro" id="IPR011761">
    <property type="entry name" value="ATP-grasp"/>
</dbReference>
<dbReference type="InterPro" id="IPR005905">
    <property type="entry name" value="D_ala_D_ala"/>
</dbReference>
<dbReference type="PIRSF" id="PIRSF039102">
    <property type="entry name" value="Ddl/VanB"/>
    <property type="match status" value="1"/>
</dbReference>